<keyword evidence="7" id="KW-0472">Membrane</keyword>
<dbReference type="InterPro" id="IPR019931">
    <property type="entry name" value="LPXTG_anchor"/>
</dbReference>
<feature type="signal peptide" evidence="8">
    <location>
        <begin position="1"/>
        <end position="24"/>
    </location>
</feature>
<evidence type="ECO:0000256" key="3">
    <source>
        <dbReference type="ARBA" id="ARBA00022525"/>
    </source>
</evidence>
<evidence type="ECO:0000256" key="8">
    <source>
        <dbReference type="SAM" id="SignalP"/>
    </source>
</evidence>
<evidence type="ECO:0000256" key="1">
    <source>
        <dbReference type="ARBA" id="ARBA00004168"/>
    </source>
</evidence>
<comment type="subcellular location">
    <subcellularLocation>
        <location evidence="1">Secreted</location>
        <location evidence="1">Cell wall</location>
        <topology evidence="1">Peptidoglycan-anchor</topology>
    </subcellularLocation>
</comment>
<name>A0ABV2KX79_9BACI</name>
<accession>A0ABV2KX79</accession>
<evidence type="ECO:0000313" key="10">
    <source>
        <dbReference type="EMBL" id="MET3684201.1"/>
    </source>
</evidence>
<organism evidence="10 11">
    <name type="scientific">Alkalibacillus flavidus</name>
    <dbReference type="NCBI Taxonomy" id="546021"/>
    <lineage>
        <taxon>Bacteria</taxon>
        <taxon>Bacillati</taxon>
        <taxon>Bacillota</taxon>
        <taxon>Bacilli</taxon>
        <taxon>Bacillales</taxon>
        <taxon>Bacillaceae</taxon>
        <taxon>Alkalibacillus</taxon>
    </lineage>
</organism>
<evidence type="ECO:0000313" key="11">
    <source>
        <dbReference type="Proteomes" id="UP001549167"/>
    </source>
</evidence>
<dbReference type="EMBL" id="JBEPMX010000013">
    <property type="protein sequence ID" value="MET3684201.1"/>
    <property type="molecule type" value="Genomic_DNA"/>
</dbReference>
<reference evidence="10 11" key="1">
    <citation type="submission" date="2024-06" db="EMBL/GenBank/DDBJ databases">
        <title>Genomic Encyclopedia of Type Strains, Phase IV (KMG-IV): sequencing the most valuable type-strain genomes for metagenomic binning, comparative biology and taxonomic classification.</title>
        <authorList>
            <person name="Goeker M."/>
        </authorList>
    </citation>
    <scope>NUCLEOTIDE SEQUENCE [LARGE SCALE GENOMIC DNA]</scope>
    <source>
        <strain evidence="10 11">DSM 23520</strain>
    </source>
</reference>
<keyword evidence="2" id="KW-0134">Cell wall</keyword>
<keyword evidence="5" id="KW-0572">Peptidoglycan-anchor</keyword>
<comment type="caution">
    <text evidence="10">The sequence shown here is derived from an EMBL/GenBank/DDBJ whole genome shotgun (WGS) entry which is preliminary data.</text>
</comment>
<keyword evidence="11" id="KW-1185">Reference proteome</keyword>
<evidence type="ECO:0000256" key="2">
    <source>
        <dbReference type="ARBA" id="ARBA00022512"/>
    </source>
</evidence>
<evidence type="ECO:0000256" key="4">
    <source>
        <dbReference type="ARBA" id="ARBA00022729"/>
    </source>
</evidence>
<keyword evidence="7" id="KW-1133">Transmembrane helix</keyword>
<evidence type="ECO:0000256" key="6">
    <source>
        <dbReference type="SAM" id="MobiDB-lite"/>
    </source>
</evidence>
<evidence type="ECO:0000256" key="5">
    <source>
        <dbReference type="ARBA" id="ARBA00023088"/>
    </source>
</evidence>
<feature type="chain" id="PRO_5046357290" evidence="8">
    <location>
        <begin position="25"/>
        <end position="214"/>
    </location>
</feature>
<sequence>MLVRRMLGLLIIVCLMLSVGDLHADEDLISVTPESVLFDIDQLKPGDYMTDTIAVQNETDQPLSVEVGSNFISGSDKLYNQFRLTVSNDDGEVVFDGRLADFDGVEGFAVNASESSDYTLRVLFPESSDNAYQGLRVKFNLTFATTIDDGEASNPPDDDEVLPTTGDDTSDRTLPQTGETIPYAFYILGGLSMLTGIALFVWRRKRIQLAVDDT</sequence>
<dbReference type="RefSeq" id="WP_354221321.1">
    <property type="nucleotide sequence ID" value="NZ_JBEPMX010000013.1"/>
</dbReference>
<protein>
    <submittedName>
        <fullName evidence="10">LPXTG-motif cell wall-anchored protein</fullName>
    </submittedName>
</protein>
<feature type="compositionally biased region" description="Acidic residues" evidence="6">
    <location>
        <begin position="148"/>
        <end position="161"/>
    </location>
</feature>
<proteinExistence type="predicted"/>
<dbReference type="Pfam" id="PF00746">
    <property type="entry name" value="Gram_pos_anchor"/>
    <property type="match status" value="1"/>
</dbReference>
<keyword evidence="7" id="KW-0812">Transmembrane</keyword>
<evidence type="ECO:0000259" key="9">
    <source>
        <dbReference type="Pfam" id="PF00746"/>
    </source>
</evidence>
<gene>
    <name evidence="10" type="ORF">ABID56_002327</name>
</gene>
<keyword evidence="3" id="KW-0964">Secreted</keyword>
<dbReference type="NCBIfam" id="TIGR01167">
    <property type="entry name" value="LPXTG_anchor"/>
    <property type="match status" value="1"/>
</dbReference>
<feature type="domain" description="Gram-positive cocci surface proteins LPxTG" evidence="9">
    <location>
        <begin position="169"/>
        <end position="205"/>
    </location>
</feature>
<dbReference type="Proteomes" id="UP001549167">
    <property type="component" value="Unassembled WGS sequence"/>
</dbReference>
<keyword evidence="4 8" id="KW-0732">Signal</keyword>
<feature type="transmembrane region" description="Helical" evidence="7">
    <location>
        <begin position="183"/>
        <end position="202"/>
    </location>
</feature>
<evidence type="ECO:0000256" key="7">
    <source>
        <dbReference type="SAM" id="Phobius"/>
    </source>
</evidence>
<feature type="region of interest" description="Disordered" evidence="6">
    <location>
        <begin position="148"/>
        <end position="175"/>
    </location>
</feature>